<feature type="chain" id="PRO_5045814191" description="Bacterial surface antigen (D15) domain-containing protein" evidence="1">
    <location>
        <begin position="24"/>
        <end position="950"/>
    </location>
</feature>
<proteinExistence type="predicted"/>
<feature type="signal peptide" evidence="1">
    <location>
        <begin position="1"/>
        <end position="23"/>
    </location>
</feature>
<evidence type="ECO:0000313" key="3">
    <source>
        <dbReference type="Proteomes" id="UP000770785"/>
    </source>
</evidence>
<dbReference type="Proteomes" id="UP000770785">
    <property type="component" value="Unassembled WGS sequence"/>
</dbReference>
<dbReference type="SUPFAM" id="SSF69304">
    <property type="entry name" value="Tricorn protease N-terminal domain"/>
    <property type="match status" value="1"/>
</dbReference>
<comment type="caution">
    <text evidence="2">The sequence shown here is derived from an EMBL/GenBank/DDBJ whole genome shotgun (WGS) entry which is preliminary data.</text>
</comment>
<evidence type="ECO:0000256" key="1">
    <source>
        <dbReference type="SAM" id="SignalP"/>
    </source>
</evidence>
<organism evidence="2 3">
    <name type="scientific">Neolewinella antarctica</name>
    <dbReference type="NCBI Taxonomy" id="442734"/>
    <lineage>
        <taxon>Bacteria</taxon>
        <taxon>Pseudomonadati</taxon>
        <taxon>Bacteroidota</taxon>
        <taxon>Saprospiria</taxon>
        <taxon>Saprospirales</taxon>
        <taxon>Lewinellaceae</taxon>
        <taxon>Neolewinella</taxon>
    </lineage>
</organism>
<accession>A0ABX0XB22</accession>
<keyword evidence="1" id="KW-0732">Signal</keyword>
<sequence>MRQTLRALQTLLLTTLLCTSARAQIGLHPPEVDWQQIVTDEGNVIYPKGYEVRAQRVANLMHAVYENHRQTVGDKLYEFDLVLQTPNTTINGYVGLAPFRSEFFLTPPQQPNLLSNTDWVDLLTIHEFRHVQQFSNERRGLTMLWSVLFGQPGWALGGLGTPNWYSEGDAVVMETALTHAGRARTPAFSAGLRALLDEDIVYSYRRARNNSLKRFIPDHYRYGYNTIAYGREQFGAEAWTKALQKSGAWSGLLYAFSNRLKKETGLGTKKMYRAATEDLRARQERDLAERGPFVEGLPVESALKAVTNYTYPQVDDRGRLLALRSGYQHTPHLVEIDRKAGKEQEIIPIGIQRESYVHVRGGSVTWMENRNDPRYTNQGYSDVFVYDFAEEKKVRLSTNQKYFSPSLSFDESKIVAVEENELTGVLQLVVLEVADQEGVIATIPIDANSAALPKFSLDGQTIYYYEKTFAGTAIVAVVPTPAAIGGAVAGARKVVKEPSFEPLGNLDVSAGGKIIYTSGRDGIDNVYSLDPATGAVDQLTNVRIGAEYASVTANDELYYTESTSRGMHLRYLEKVMAQTPRPAGPNVYERPAALEEEVFDLTDNVPERAYESQDIHDNLSGIRLHTWSFAGSALEPGIGLIASNALNTTVLAATGTYNFNEERPRFALSAAYGGAYPVLSVGLGYAERNFVTSDLTDGLALVLNNLSQVELNVNASVPYNWTAGEYSFAVIPAVGLTGYVLSDESRTSLPNSFVGGQTTIAAQVLKRRARQQVHSRLGATVSTDFRRTLSGDNLGQALQFFSRLWLPGIGRTHGVRLDFAYRSESSERPYQYVDNFQYARGYDVDFVDNAYRVSANYEFPLLHPDIGLLGIWYLQRIRLNAFIDHGAYNLVLFEPQNMTSAGGEIYFDQVWLNAGSGSLGFQWAHILADTDIQGNRSGDTVFQFIIGQRF</sequence>
<dbReference type="Gene3D" id="2.120.10.30">
    <property type="entry name" value="TolB, C-terminal domain"/>
    <property type="match status" value="1"/>
</dbReference>
<dbReference type="InterPro" id="IPR011042">
    <property type="entry name" value="6-blade_b-propeller_TolB-like"/>
</dbReference>
<dbReference type="EMBL" id="JAATJH010000002">
    <property type="protein sequence ID" value="NJC26028.1"/>
    <property type="molecule type" value="Genomic_DNA"/>
</dbReference>
<reference evidence="2 3" key="1">
    <citation type="submission" date="2020-03" db="EMBL/GenBank/DDBJ databases">
        <title>Genomic Encyclopedia of Type Strains, Phase IV (KMG-IV): sequencing the most valuable type-strain genomes for metagenomic binning, comparative biology and taxonomic classification.</title>
        <authorList>
            <person name="Goeker M."/>
        </authorList>
    </citation>
    <scope>NUCLEOTIDE SEQUENCE [LARGE SCALE GENOMIC DNA]</scope>
    <source>
        <strain evidence="2 3">DSM 105096</strain>
    </source>
</reference>
<protein>
    <recommendedName>
        <fullName evidence="4">Bacterial surface antigen (D15) domain-containing protein</fullName>
    </recommendedName>
</protein>
<evidence type="ECO:0000313" key="2">
    <source>
        <dbReference type="EMBL" id="NJC26028.1"/>
    </source>
</evidence>
<name>A0ABX0XB22_9BACT</name>
<evidence type="ECO:0008006" key="4">
    <source>
        <dbReference type="Google" id="ProtNLM"/>
    </source>
</evidence>
<keyword evidence="3" id="KW-1185">Reference proteome</keyword>
<dbReference type="RefSeq" id="WP_168036791.1">
    <property type="nucleotide sequence ID" value="NZ_JAATJH010000002.1"/>
</dbReference>
<gene>
    <name evidence="2" type="ORF">GGR27_001527</name>
</gene>